<keyword evidence="2 3" id="KW-0802">TPR repeat</keyword>
<accession>A0ABU6K642</accession>
<dbReference type="PANTHER" id="PTHR45586:SF1">
    <property type="entry name" value="LIPOPOLYSACCHARIDE ASSEMBLY PROTEIN B"/>
    <property type="match status" value="1"/>
</dbReference>
<dbReference type="PANTHER" id="PTHR45586">
    <property type="entry name" value="TPR REPEAT-CONTAINING PROTEIN PA4667"/>
    <property type="match status" value="1"/>
</dbReference>
<evidence type="ECO:0000256" key="3">
    <source>
        <dbReference type="PROSITE-ProRule" id="PRU00339"/>
    </source>
</evidence>
<feature type="repeat" description="TPR" evidence="3">
    <location>
        <begin position="471"/>
        <end position="504"/>
    </location>
</feature>
<dbReference type="EMBL" id="JAYXHS010000003">
    <property type="protein sequence ID" value="MEC5387117.1"/>
    <property type="molecule type" value="Genomic_DNA"/>
</dbReference>
<dbReference type="InterPro" id="IPR011990">
    <property type="entry name" value="TPR-like_helical_dom_sf"/>
</dbReference>
<dbReference type="SUPFAM" id="SSF48452">
    <property type="entry name" value="TPR-like"/>
    <property type="match status" value="3"/>
</dbReference>
<dbReference type="SMART" id="SM00028">
    <property type="entry name" value="TPR"/>
    <property type="match status" value="15"/>
</dbReference>
<dbReference type="Gene3D" id="1.25.40.10">
    <property type="entry name" value="Tetratricopeptide repeat domain"/>
    <property type="match status" value="5"/>
</dbReference>
<evidence type="ECO:0000313" key="4">
    <source>
        <dbReference type="EMBL" id="MEC5387117.1"/>
    </source>
</evidence>
<dbReference type="InterPro" id="IPR014266">
    <property type="entry name" value="PEP-CTERM_TPR_PrsT"/>
</dbReference>
<dbReference type="PROSITE" id="PS50005">
    <property type="entry name" value="TPR"/>
    <property type="match status" value="3"/>
</dbReference>
<evidence type="ECO:0000313" key="5">
    <source>
        <dbReference type="Proteomes" id="UP001331561"/>
    </source>
</evidence>
<evidence type="ECO:0000256" key="1">
    <source>
        <dbReference type="ARBA" id="ARBA00022737"/>
    </source>
</evidence>
<dbReference type="Pfam" id="PF13432">
    <property type="entry name" value="TPR_16"/>
    <property type="match status" value="6"/>
</dbReference>
<organism evidence="4 5">
    <name type="scientific">Uliginosibacterium silvisoli</name>
    <dbReference type="NCBI Taxonomy" id="3114758"/>
    <lineage>
        <taxon>Bacteria</taxon>
        <taxon>Pseudomonadati</taxon>
        <taxon>Pseudomonadota</taxon>
        <taxon>Betaproteobacteria</taxon>
        <taxon>Rhodocyclales</taxon>
        <taxon>Zoogloeaceae</taxon>
        <taxon>Uliginosibacterium</taxon>
    </lineage>
</organism>
<comment type="caution">
    <text evidence="4">The sequence shown here is derived from an EMBL/GenBank/DDBJ whole genome shotgun (WGS) entry which is preliminary data.</text>
</comment>
<protein>
    <submittedName>
        <fullName evidence="4">XrtA/PEP-CTERM system TPR-repeat protein PrsT</fullName>
    </submittedName>
</protein>
<gene>
    <name evidence="4" type="primary">prsT</name>
    <name evidence="4" type="ORF">VVD49_15415</name>
</gene>
<keyword evidence="5" id="KW-1185">Reference proteome</keyword>
<sequence>MFKFDARKLATACLVGSVISLSGCGDNPDKLVSSAQTAFDKRDFNTATIQLKNALQVKPEHAEARLLFARVLMAQNDFAGAERELRKAQDAGSKPDDIMPLLVTALVAQGQADKAIAEFGNKQAVTPQGKAALAVALGNAYAALSDFDNAGKQFFLAEQAQPGLVAAGIGQARIKLANGDSAAAMASLDAIIKAQPNAIEALLLKGDVLAAQKKTEEAIAVFKSTAAGAPEDTRPLLRLIPLYIQGGKQDEIASAIAAFRKIAPNDIRATYFEGAAALIAGKFVVARDAANTVLRVAPDNDLALVLAASANIQLGDALTSETMLQKVIQRRPEWPLPRRLLAQSYLAVRDSAHALEIIKPMLDKGANDGELLSMAGQAYMLSGDFAKATEYLAKASALAPSSSTAQTRLGMARMAAGDDVRAMQDLEAVSSRDPDSIVADTAIISTHLRKGDNAKAMQALAALEKKQPNNAATFNIKGSVLLATKDVAGARKAFERALELQPGNIGAISQLARLDVVDGKPQDARKRFDKLIQQEPKNVRAYVLLAQLQAETGASTADVRATLEKGVGADPTKNEARIALVQLLLRAGDTKQALNVAQQAQAADPDNKATASLLGRVQLAAGEKQQAVTTFQKLQSAEPNSPAALIDLADAQHVAGDEAAAEASLRKAIELKPDFVDAYQRLASILVKNKRGSEAITLAQDLQTKQPKSPVGFMLEAEIAAQDKRWLQVETVLQQAFQRAKTAQIVLGLRTALLQQGKTAEAQKLVADWVKINPKDSNVRMQVAEDALNAGKYAEALEQLKAANAATPGNAVVLNNLAWAANKQSDPKAVEYAEQALKAAPKMPAVMETAGTIFFERGQQQRGLALLKQAVEVGPKASAVRLGYAKALAKSGDKSAARKEATTALEGVPAEMALHKEIDAFIKTL</sequence>
<dbReference type="PROSITE" id="PS51257">
    <property type="entry name" value="PROKAR_LIPOPROTEIN"/>
    <property type="match status" value="1"/>
</dbReference>
<dbReference type="InterPro" id="IPR051012">
    <property type="entry name" value="CellSynth/LPSAsmb/PSIAsmb"/>
</dbReference>
<dbReference type="Proteomes" id="UP001331561">
    <property type="component" value="Unassembled WGS sequence"/>
</dbReference>
<dbReference type="RefSeq" id="WP_327600094.1">
    <property type="nucleotide sequence ID" value="NZ_JAYXHS010000003.1"/>
</dbReference>
<keyword evidence="1" id="KW-0677">Repeat</keyword>
<dbReference type="NCBIfam" id="TIGR02917">
    <property type="entry name" value="PEP_TPR_lipo"/>
    <property type="match status" value="1"/>
</dbReference>
<dbReference type="InterPro" id="IPR019734">
    <property type="entry name" value="TPR_rpt"/>
</dbReference>
<feature type="repeat" description="TPR" evidence="3">
    <location>
        <begin position="369"/>
        <end position="402"/>
    </location>
</feature>
<reference evidence="4 5" key="1">
    <citation type="submission" date="2024-01" db="EMBL/GenBank/DDBJ databases">
        <title>Uliginosibacterium soil sp. nov.</title>
        <authorList>
            <person name="Lv Y."/>
        </authorList>
    </citation>
    <scope>NUCLEOTIDE SEQUENCE [LARGE SCALE GENOMIC DNA]</scope>
    <source>
        <strain evidence="4 5">H3</strain>
    </source>
</reference>
<proteinExistence type="predicted"/>
<dbReference type="Pfam" id="PF14559">
    <property type="entry name" value="TPR_19"/>
    <property type="match status" value="3"/>
</dbReference>
<feature type="repeat" description="TPR" evidence="3">
    <location>
        <begin position="608"/>
        <end position="641"/>
    </location>
</feature>
<evidence type="ECO:0000256" key="2">
    <source>
        <dbReference type="ARBA" id="ARBA00022803"/>
    </source>
</evidence>
<name>A0ABU6K642_9RHOO</name>